<dbReference type="SUPFAM" id="SSF63411">
    <property type="entry name" value="LuxS/MPP-like metallohydrolase"/>
    <property type="match status" value="3"/>
</dbReference>
<keyword evidence="7" id="KW-0812">Transmembrane</keyword>
<dbReference type="GeneID" id="6998081"/>
<dbReference type="STRING" id="441375.B6AK56"/>
<evidence type="ECO:0000256" key="2">
    <source>
        <dbReference type="ARBA" id="ARBA00022670"/>
    </source>
</evidence>
<dbReference type="InterPro" id="IPR011249">
    <property type="entry name" value="Metalloenz_LuxS/M16"/>
</dbReference>
<dbReference type="GO" id="GO:0006508">
    <property type="term" value="P:proteolysis"/>
    <property type="evidence" value="ECO:0007669"/>
    <property type="project" value="UniProtKB-KW"/>
</dbReference>
<protein>
    <submittedName>
        <fullName evidence="9">Peptidase M16 inactive domain-containing protein</fullName>
        <ecNumber evidence="9">3.4.24.56</ecNumber>
    </submittedName>
</protein>
<gene>
    <name evidence="9" type="ORF">CMU_004460</name>
</gene>
<evidence type="ECO:0000256" key="3">
    <source>
        <dbReference type="ARBA" id="ARBA00022723"/>
    </source>
</evidence>
<keyword evidence="4 9" id="KW-0378">Hydrolase</keyword>
<dbReference type="Pfam" id="PF00675">
    <property type="entry name" value="Peptidase_M16"/>
    <property type="match status" value="1"/>
</dbReference>
<dbReference type="GO" id="GO:0046872">
    <property type="term" value="F:metal ion binding"/>
    <property type="evidence" value="ECO:0007669"/>
    <property type="project" value="UniProtKB-KW"/>
</dbReference>
<dbReference type="InterPro" id="IPR011765">
    <property type="entry name" value="Pept_M16_N"/>
</dbReference>
<proteinExistence type="inferred from homology"/>
<feature type="domain" description="F-box" evidence="8">
    <location>
        <begin position="659"/>
        <end position="704"/>
    </location>
</feature>
<dbReference type="RefSeq" id="XP_002142946.1">
    <property type="nucleotide sequence ID" value="XM_002142910.1"/>
</dbReference>
<dbReference type="PROSITE" id="PS50181">
    <property type="entry name" value="FBOX"/>
    <property type="match status" value="1"/>
</dbReference>
<dbReference type="Pfam" id="PF05193">
    <property type="entry name" value="Peptidase_M16_C"/>
    <property type="match status" value="1"/>
</dbReference>
<dbReference type="OrthoDB" id="952271at2759"/>
<dbReference type="GO" id="GO:0004222">
    <property type="term" value="F:metalloendopeptidase activity"/>
    <property type="evidence" value="ECO:0007669"/>
    <property type="project" value="UniProtKB-EC"/>
</dbReference>
<dbReference type="VEuPathDB" id="CryptoDB:CMU_004460"/>
<dbReference type="PANTHER" id="PTHR43690">
    <property type="entry name" value="NARDILYSIN"/>
    <property type="match status" value="1"/>
</dbReference>
<reference evidence="9" key="1">
    <citation type="submission" date="2008-06" db="EMBL/GenBank/DDBJ databases">
        <authorList>
            <person name="Lorenzi H."/>
            <person name="Inman J."/>
            <person name="Miller J."/>
            <person name="Schobel S."/>
            <person name="Amedeo P."/>
            <person name="Caler E.V."/>
            <person name="da Silva J."/>
        </authorList>
    </citation>
    <scope>NUCLEOTIDE SEQUENCE [LARGE SCALE GENOMIC DNA]</scope>
    <source>
        <strain evidence="9">RN66</strain>
    </source>
</reference>
<comment type="similarity">
    <text evidence="1">Belongs to the peptidase M16 family.</text>
</comment>
<keyword evidence="10" id="KW-1185">Reference proteome</keyword>
<evidence type="ECO:0000313" key="10">
    <source>
        <dbReference type="Proteomes" id="UP000001460"/>
    </source>
</evidence>
<evidence type="ECO:0000256" key="1">
    <source>
        <dbReference type="ARBA" id="ARBA00007261"/>
    </source>
</evidence>
<evidence type="ECO:0000256" key="6">
    <source>
        <dbReference type="ARBA" id="ARBA00023049"/>
    </source>
</evidence>
<feature type="transmembrane region" description="Helical" evidence="7">
    <location>
        <begin position="6"/>
        <end position="28"/>
    </location>
</feature>
<evidence type="ECO:0000256" key="4">
    <source>
        <dbReference type="ARBA" id="ARBA00022801"/>
    </source>
</evidence>
<evidence type="ECO:0000313" key="9">
    <source>
        <dbReference type="EMBL" id="EEA08597.1"/>
    </source>
</evidence>
<keyword evidence="7" id="KW-1133">Transmembrane helix</keyword>
<dbReference type="PANTHER" id="PTHR43690:SF18">
    <property type="entry name" value="INSULIN-DEGRADING ENZYME-RELATED"/>
    <property type="match status" value="1"/>
</dbReference>
<name>B6AK56_CRYMR</name>
<dbReference type="eggNOG" id="KOG0959">
    <property type="taxonomic scope" value="Eukaryota"/>
</dbReference>
<dbReference type="InterPro" id="IPR050626">
    <property type="entry name" value="Peptidase_M16"/>
</dbReference>
<sequence>MVSLNLLKVFVIILMSVYLYIYTLPNLIDLRNSKDKILENDEFLNNEESINLKEVNSSRIEDKYFIKFCGDSSKYRFLTLKNNLKVYLISNKEFKTSEVSLGVYLENVSRLEHIPGLSYLLSQVIFIEYTSKSKFLTFLLKNNGKMNSFSRSKHTRFEFKINSGSLIRSLEIFSSYLIKAKFTESSILNILNDTRYFIKVEDQVDFEVLQLLYNIIYDEINKKISQFPINDISRVNLMFAGTDVYIELLKFYYTYYKADFMTICITSDKDLDELEFYVDRIFSNIPSKINELSDNFLIEYSSLDLNEYSLTLNNYKYEIDYLIGKIIQLTPIKSKLNMLTLVFPIPNNLPDNQYSSLKLIVFLLTQSGQKSFSKKMKLKYNILNIAAKFFYGRGENNYFILKVSLDSKSRILKIMESFFSIIEMIKSMKIDDIDMKQIRSQRILNSIEYFRNREFRGLSAKVVYSSINNNIPQNHIMKYVLLTDMSQLYIREVTKYISPENMILILTRSRINSIPINALLGREVNQEYNKYFNDKLENLNMELNNHKYFRKLNDFVRYYIDDIPLYIILNLKNITEDHAKNLRIDLMNLNKIRYPIDLNIHTKYVAKQDYPESLYNILVSNLNHSSNVLIDKQHISKFSKTVYYLPGKPSELSLNIRASLTIKYVPVDIIKNIFESVNISKLITISYIIQNIFIDYTDSLYKENIRCNNYKTLYDLSNIDFGINIHIKNYASIFPIIYKELCKSLLKIFDFINECDLNTYKKKFELVIYNLKTIYNNDLASQNIFEFFNIETLDTKSLISEVRILRKYDILKFAELLIKYGVLEGLIIGNCNPLQINSYLNDFWNFLHLNRNFNINLDHDINLHYQIFPKNNTIASKIQESLNMIHLPDSYKKCYYFIRSKSKTITNEFIFQIHSGYYKSNKSALNKLIINLINKRAFTKLFKGQISLRLSIYLDIFSSSLETFNIVIYSSFNTLVYILKFMNQFIQVIFSTNSPVISLKEFEKAKKRTIRFLESNRTTNELMDLYYPKIINNVYPLDWLQLEIVYLKNLTFDEFVKEWEEFIKLPQFILAVHRDNSYKTKLDTISKLKPFEFRQLNSIDELLTNYNLS</sequence>
<evidence type="ECO:0000256" key="5">
    <source>
        <dbReference type="ARBA" id="ARBA00022833"/>
    </source>
</evidence>
<dbReference type="EMBL" id="DS989745">
    <property type="protein sequence ID" value="EEA08597.1"/>
    <property type="molecule type" value="Genomic_DNA"/>
</dbReference>
<accession>B6AK56</accession>
<keyword evidence="3" id="KW-0479">Metal-binding</keyword>
<keyword evidence="7" id="KW-0472">Membrane</keyword>
<keyword evidence="2" id="KW-0645">Protease</keyword>
<keyword evidence="6" id="KW-0482">Metalloprotease</keyword>
<evidence type="ECO:0000259" key="8">
    <source>
        <dbReference type="PROSITE" id="PS50181"/>
    </source>
</evidence>
<dbReference type="InterPro" id="IPR007863">
    <property type="entry name" value="Peptidase_M16_C"/>
</dbReference>
<keyword evidence="5" id="KW-0862">Zinc</keyword>
<dbReference type="Proteomes" id="UP000001460">
    <property type="component" value="Unassembled WGS sequence"/>
</dbReference>
<dbReference type="EC" id="3.4.24.56" evidence="9"/>
<evidence type="ECO:0000256" key="7">
    <source>
        <dbReference type="SAM" id="Phobius"/>
    </source>
</evidence>
<dbReference type="AlphaFoldDB" id="B6AK56"/>
<organism evidence="9 10">
    <name type="scientific">Cryptosporidium muris (strain RN66)</name>
    <dbReference type="NCBI Taxonomy" id="441375"/>
    <lineage>
        <taxon>Eukaryota</taxon>
        <taxon>Sar</taxon>
        <taxon>Alveolata</taxon>
        <taxon>Apicomplexa</taxon>
        <taxon>Conoidasida</taxon>
        <taxon>Coccidia</taxon>
        <taxon>Eucoccidiorida</taxon>
        <taxon>Eimeriorina</taxon>
        <taxon>Cryptosporidiidae</taxon>
        <taxon>Cryptosporidium</taxon>
    </lineage>
</organism>
<dbReference type="InterPro" id="IPR001810">
    <property type="entry name" value="F-box_dom"/>
</dbReference>
<dbReference type="Gene3D" id="3.30.830.10">
    <property type="entry name" value="Metalloenzyme, LuxS/M16 peptidase-like"/>
    <property type="match status" value="2"/>
</dbReference>